<comment type="caution">
    <text evidence="4">The sequence shown here is derived from an EMBL/GenBank/DDBJ whole genome shotgun (WGS) entry which is preliminary data.</text>
</comment>
<evidence type="ECO:0000256" key="2">
    <source>
        <dbReference type="ARBA" id="ARBA00010742"/>
    </source>
</evidence>
<dbReference type="EMBL" id="JBHTMX010000003">
    <property type="protein sequence ID" value="MFD1330588.1"/>
    <property type="molecule type" value="Genomic_DNA"/>
</dbReference>
<evidence type="ECO:0000313" key="5">
    <source>
        <dbReference type="Proteomes" id="UP001597171"/>
    </source>
</evidence>
<keyword evidence="5" id="KW-1185">Reference proteome</keyword>
<comment type="similarity">
    <text evidence="2">Belongs to the bacterial solute-binding protein SsuA/TauA family.</text>
</comment>
<evidence type="ECO:0000313" key="4">
    <source>
        <dbReference type="EMBL" id="MFD1330588.1"/>
    </source>
</evidence>
<dbReference type="PROSITE" id="PS51318">
    <property type="entry name" value="TAT"/>
    <property type="match status" value="1"/>
</dbReference>
<dbReference type="InterPro" id="IPR006311">
    <property type="entry name" value="TAT_signal"/>
</dbReference>
<organism evidence="4 5">
    <name type="scientific">Methylopila musalis</name>
    <dbReference type="NCBI Taxonomy" id="1134781"/>
    <lineage>
        <taxon>Bacteria</taxon>
        <taxon>Pseudomonadati</taxon>
        <taxon>Pseudomonadota</taxon>
        <taxon>Alphaproteobacteria</taxon>
        <taxon>Hyphomicrobiales</taxon>
        <taxon>Methylopilaceae</taxon>
        <taxon>Methylopila</taxon>
    </lineage>
</organism>
<dbReference type="PANTHER" id="PTHR30024:SF47">
    <property type="entry name" value="TAURINE-BINDING PERIPLASMIC PROTEIN"/>
    <property type="match status" value="1"/>
</dbReference>
<accession>A0ABW3Z3S3</accession>
<dbReference type="Gene3D" id="3.40.190.10">
    <property type="entry name" value="Periplasmic binding protein-like II"/>
    <property type="match status" value="2"/>
</dbReference>
<proteinExistence type="inferred from homology"/>
<evidence type="ECO:0000256" key="3">
    <source>
        <dbReference type="ARBA" id="ARBA00022729"/>
    </source>
</evidence>
<dbReference type="RefSeq" id="WP_378773747.1">
    <property type="nucleotide sequence ID" value="NZ_JBHTMX010000003.1"/>
</dbReference>
<dbReference type="Pfam" id="PF13379">
    <property type="entry name" value="NMT1_2"/>
    <property type="match status" value="1"/>
</dbReference>
<keyword evidence="3" id="KW-0732">Signal</keyword>
<evidence type="ECO:0000256" key="1">
    <source>
        <dbReference type="ARBA" id="ARBA00004418"/>
    </source>
</evidence>
<dbReference type="SUPFAM" id="SSF53850">
    <property type="entry name" value="Periplasmic binding protein-like II"/>
    <property type="match status" value="1"/>
</dbReference>
<sequence length="342" mass="35657">MSLVSRRAVLGGSLAALSIAAAPKPARAGAVTVEVGYVPFVTIAQLFVIAEEGWAKEAGIDLKPVRFSSGPALIQAVASGKFEATYCAVSPVTVARAAGVDLKIVATNGIESVSLVAGGPLSDAFGKAKSPAEAFALFKSAHGRPAKLGALPKGTIPDSALRFYLEANGVPASDTEILGQGEEQVRQALLAKAIDGAAMPEPVISIALAKDPTARVVANGRQLLPGQPGFVLSLRESFIKAHPEAARTLVALNDRATELIKTDPQRAVKSVLKHLGRGLIPEDVLLTALTSPYNPVSSDPNLILASTEQLQDFQVRIGAQSRAIPNDELFDLSFYNALKGGR</sequence>
<protein>
    <submittedName>
        <fullName evidence="4">ABC transporter substrate-binding protein</fullName>
    </submittedName>
</protein>
<dbReference type="Proteomes" id="UP001597171">
    <property type="component" value="Unassembled WGS sequence"/>
</dbReference>
<dbReference type="PANTHER" id="PTHR30024">
    <property type="entry name" value="ALIPHATIC SULFONATES-BINDING PROTEIN-RELATED"/>
    <property type="match status" value="1"/>
</dbReference>
<gene>
    <name evidence="4" type="ORF">ACFQ4O_01080</name>
</gene>
<comment type="subcellular location">
    <subcellularLocation>
        <location evidence="1">Periplasm</location>
    </subcellularLocation>
</comment>
<reference evidence="5" key="1">
    <citation type="journal article" date="2019" name="Int. J. Syst. Evol. Microbiol.">
        <title>The Global Catalogue of Microorganisms (GCM) 10K type strain sequencing project: providing services to taxonomists for standard genome sequencing and annotation.</title>
        <authorList>
            <consortium name="The Broad Institute Genomics Platform"/>
            <consortium name="The Broad Institute Genome Sequencing Center for Infectious Disease"/>
            <person name="Wu L."/>
            <person name="Ma J."/>
        </authorList>
    </citation>
    <scope>NUCLEOTIDE SEQUENCE [LARGE SCALE GENOMIC DNA]</scope>
    <source>
        <strain evidence="5">CCUG 61696</strain>
    </source>
</reference>
<name>A0ABW3Z3S3_9HYPH</name>